<dbReference type="PANTHER" id="PTHR13847:SF289">
    <property type="entry name" value="GLYCINE OXIDASE"/>
    <property type="match status" value="1"/>
</dbReference>
<comment type="catalytic activity">
    <reaction evidence="4">
        <text>glycine + O2 + H2O = glyoxylate + H2O2 + NH4(+)</text>
        <dbReference type="Rhea" id="RHEA:11532"/>
        <dbReference type="ChEBI" id="CHEBI:15377"/>
        <dbReference type="ChEBI" id="CHEBI:15379"/>
        <dbReference type="ChEBI" id="CHEBI:16240"/>
        <dbReference type="ChEBI" id="CHEBI:28938"/>
        <dbReference type="ChEBI" id="CHEBI:36655"/>
        <dbReference type="ChEBI" id="CHEBI:57305"/>
        <dbReference type="EC" id="1.4.3.19"/>
    </reaction>
</comment>
<evidence type="ECO:0000256" key="2">
    <source>
        <dbReference type="ARBA" id="ARBA00022977"/>
    </source>
</evidence>
<protein>
    <recommendedName>
        <fullName evidence="5">glycine oxidase</fullName>
        <ecNumber evidence="5">1.4.3.19</ecNumber>
    </recommendedName>
</protein>
<dbReference type="InterPro" id="IPR012727">
    <property type="entry name" value="Gly_oxidase_ThiO"/>
</dbReference>
<dbReference type="Pfam" id="PF01266">
    <property type="entry name" value="DAO"/>
    <property type="match status" value="1"/>
</dbReference>
<gene>
    <name evidence="8" type="primary">thiO</name>
    <name evidence="8" type="ORF">J5Y03_13170</name>
</gene>
<sequence length="374" mass="41341">MKNKFDVVVIGGGIIGCSIAYYLAKEKLNVAVMESQQIGNKATGAAAGMLGAHSECNDLEIFYPFARDSQKTYIQVQEEIKELSGIDIEHRKGGLLKLAYTESEKRSLNEILALPTVKWYRAEDVKKEIPGISPDIIGAAYIEDDVTVLPTSVCHGFSRSAQLFGTSLFEFTTVISIQKNGSSYLINTTKGIFEANYVVVANGVWSSSFFKELGLEHQLTPVKGECLSVYSENISLKHTLFHDHSCIVPRNNGRLVIGATQIVNEWNEKPTLSGVESLIAKAKTMLPAVTDMKLESFWAGLRPQTVDQRPFIGPHPNDENILFATGHYRNGILLAPATAKMIRDFILKKEIRKDWVEAFKINRSCGTSTSVTTC</sequence>
<name>A0A940NSA6_9BACI</name>
<evidence type="ECO:0000256" key="6">
    <source>
        <dbReference type="SAM" id="Phobius"/>
    </source>
</evidence>
<dbReference type="GO" id="GO:0050660">
    <property type="term" value="F:flavin adenine dinucleotide binding"/>
    <property type="evidence" value="ECO:0007669"/>
    <property type="project" value="InterPro"/>
</dbReference>
<dbReference type="Gene3D" id="3.50.50.60">
    <property type="entry name" value="FAD/NAD(P)-binding domain"/>
    <property type="match status" value="1"/>
</dbReference>
<organism evidence="8 9">
    <name type="scientific">Gottfriedia endophytica</name>
    <dbReference type="NCBI Taxonomy" id="2820819"/>
    <lineage>
        <taxon>Bacteria</taxon>
        <taxon>Bacillati</taxon>
        <taxon>Bacillota</taxon>
        <taxon>Bacilli</taxon>
        <taxon>Bacillales</taxon>
        <taxon>Bacillaceae</taxon>
        <taxon>Gottfriedia</taxon>
    </lineage>
</organism>
<feature type="transmembrane region" description="Helical" evidence="6">
    <location>
        <begin position="7"/>
        <end position="24"/>
    </location>
</feature>
<dbReference type="PANTHER" id="PTHR13847">
    <property type="entry name" value="SARCOSINE DEHYDROGENASE-RELATED"/>
    <property type="match status" value="1"/>
</dbReference>
<dbReference type="EMBL" id="JAGIYQ010000008">
    <property type="protein sequence ID" value="MBP0726127.1"/>
    <property type="molecule type" value="Genomic_DNA"/>
</dbReference>
<dbReference type="AlphaFoldDB" id="A0A940NSA6"/>
<keyword evidence="6" id="KW-1133">Transmembrane helix</keyword>
<dbReference type="Gene3D" id="3.30.9.10">
    <property type="entry name" value="D-Amino Acid Oxidase, subunit A, domain 2"/>
    <property type="match status" value="1"/>
</dbReference>
<accession>A0A940NSA6</accession>
<evidence type="ECO:0000313" key="9">
    <source>
        <dbReference type="Proteomes" id="UP000682134"/>
    </source>
</evidence>
<dbReference type="RefSeq" id="WP_209406411.1">
    <property type="nucleotide sequence ID" value="NZ_JAGIYQ010000008.1"/>
</dbReference>
<keyword evidence="6" id="KW-0472">Membrane</keyword>
<evidence type="ECO:0000256" key="3">
    <source>
        <dbReference type="ARBA" id="ARBA00023002"/>
    </source>
</evidence>
<keyword evidence="3 8" id="KW-0560">Oxidoreductase</keyword>
<keyword evidence="9" id="KW-1185">Reference proteome</keyword>
<evidence type="ECO:0000256" key="1">
    <source>
        <dbReference type="ARBA" id="ARBA00004948"/>
    </source>
</evidence>
<dbReference type="PROSITE" id="PS51257">
    <property type="entry name" value="PROKAR_LIPOPROTEIN"/>
    <property type="match status" value="1"/>
</dbReference>
<dbReference type="EC" id="1.4.3.19" evidence="5"/>
<proteinExistence type="predicted"/>
<comment type="pathway">
    <text evidence="1">Cofactor biosynthesis; thiamine diphosphate biosynthesis.</text>
</comment>
<keyword evidence="2" id="KW-0784">Thiamine biosynthesis</keyword>
<dbReference type="GO" id="GO:0043799">
    <property type="term" value="F:glycine oxidase activity"/>
    <property type="evidence" value="ECO:0007669"/>
    <property type="project" value="UniProtKB-EC"/>
</dbReference>
<dbReference type="Proteomes" id="UP000682134">
    <property type="component" value="Unassembled WGS sequence"/>
</dbReference>
<feature type="domain" description="FAD dependent oxidoreductase" evidence="7">
    <location>
        <begin position="6"/>
        <end position="343"/>
    </location>
</feature>
<dbReference type="NCBIfam" id="TIGR02352">
    <property type="entry name" value="thiamin_ThiO"/>
    <property type="match status" value="1"/>
</dbReference>
<dbReference type="GO" id="GO:0005737">
    <property type="term" value="C:cytoplasm"/>
    <property type="evidence" value="ECO:0007669"/>
    <property type="project" value="TreeGrafter"/>
</dbReference>
<comment type="caution">
    <text evidence="8">The sequence shown here is derived from an EMBL/GenBank/DDBJ whole genome shotgun (WGS) entry which is preliminary data.</text>
</comment>
<dbReference type="InterPro" id="IPR036188">
    <property type="entry name" value="FAD/NAD-bd_sf"/>
</dbReference>
<dbReference type="GO" id="GO:0009228">
    <property type="term" value="P:thiamine biosynthetic process"/>
    <property type="evidence" value="ECO:0007669"/>
    <property type="project" value="UniProtKB-KW"/>
</dbReference>
<evidence type="ECO:0000256" key="4">
    <source>
        <dbReference type="ARBA" id="ARBA00049872"/>
    </source>
</evidence>
<dbReference type="SUPFAM" id="SSF51905">
    <property type="entry name" value="FAD/NAD(P)-binding domain"/>
    <property type="match status" value="1"/>
</dbReference>
<evidence type="ECO:0000313" key="8">
    <source>
        <dbReference type="EMBL" id="MBP0726127.1"/>
    </source>
</evidence>
<dbReference type="InterPro" id="IPR006076">
    <property type="entry name" value="FAD-dep_OxRdtase"/>
</dbReference>
<reference evidence="8" key="1">
    <citation type="submission" date="2021-04" db="EMBL/GenBank/DDBJ databases">
        <title>Genome seq and assembly of Bacillus sp.</title>
        <authorList>
            <person name="Chhetri G."/>
        </authorList>
    </citation>
    <scope>NUCLEOTIDE SEQUENCE</scope>
    <source>
        <strain evidence="8">RG28</strain>
    </source>
</reference>
<evidence type="ECO:0000259" key="7">
    <source>
        <dbReference type="Pfam" id="PF01266"/>
    </source>
</evidence>
<dbReference type="SUPFAM" id="SSF54373">
    <property type="entry name" value="FAD-linked reductases, C-terminal domain"/>
    <property type="match status" value="1"/>
</dbReference>
<keyword evidence="6" id="KW-0812">Transmembrane</keyword>
<evidence type="ECO:0000256" key="5">
    <source>
        <dbReference type="ARBA" id="ARBA00050018"/>
    </source>
</evidence>